<gene>
    <name evidence="1" type="ORF">FCALED_LOCUS6932</name>
</gene>
<keyword evidence="2" id="KW-1185">Reference proteome</keyword>
<evidence type="ECO:0000313" key="2">
    <source>
        <dbReference type="Proteomes" id="UP000789570"/>
    </source>
</evidence>
<dbReference type="OrthoDB" id="2362561at2759"/>
<reference evidence="1" key="1">
    <citation type="submission" date="2021-06" db="EMBL/GenBank/DDBJ databases">
        <authorList>
            <person name="Kallberg Y."/>
            <person name="Tangrot J."/>
            <person name="Rosling A."/>
        </authorList>
    </citation>
    <scope>NUCLEOTIDE SEQUENCE</scope>
    <source>
        <strain evidence="1">UK204</strain>
    </source>
</reference>
<organism evidence="1 2">
    <name type="scientific">Funneliformis caledonium</name>
    <dbReference type="NCBI Taxonomy" id="1117310"/>
    <lineage>
        <taxon>Eukaryota</taxon>
        <taxon>Fungi</taxon>
        <taxon>Fungi incertae sedis</taxon>
        <taxon>Mucoromycota</taxon>
        <taxon>Glomeromycotina</taxon>
        <taxon>Glomeromycetes</taxon>
        <taxon>Glomerales</taxon>
        <taxon>Glomeraceae</taxon>
        <taxon>Funneliformis</taxon>
    </lineage>
</organism>
<accession>A0A9N9BIP3</accession>
<comment type="caution">
    <text evidence="1">The sequence shown here is derived from an EMBL/GenBank/DDBJ whole genome shotgun (WGS) entry which is preliminary data.</text>
</comment>
<dbReference type="AlphaFoldDB" id="A0A9N9BIP3"/>
<dbReference type="Proteomes" id="UP000789570">
    <property type="component" value="Unassembled WGS sequence"/>
</dbReference>
<name>A0A9N9BIP3_9GLOM</name>
<dbReference type="Gene3D" id="1.10.150.50">
    <property type="entry name" value="Transcription Factor, Ets-1"/>
    <property type="match status" value="1"/>
</dbReference>
<dbReference type="InterPro" id="IPR013761">
    <property type="entry name" value="SAM/pointed_sf"/>
</dbReference>
<proteinExistence type="predicted"/>
<protein>
    <submittedName>
        <fullName evidence="1">66_t:CDS:1</fullName>
    </submittedName>
</protein>
<dbReference type="EMBL" id="CAJVPQ010001741">
    <property type="protein sequence ID" value="CAG8567664.1"/>
    <property type="molecule type" value="Genomic_DNA"/>
</dbReference>
<sequence length="254" mass="28750">MISIYNILLIKAQELINNWKFIVETSTLSSSVKTSTLSSSDFYFVKDWTTPVKKGYKTNQIYNKLGVVQAKQQFNAIKNFTDQTDAATPQKKKNKVHKTSSFPSVDEIKNIVTLKDLINRLRQINLGLMEDDFEVLSNNGIIGRTSLLLTEKKLKSRDVKLGPAMNIAYSVNKLKRHKSGNSLPNFILLIDANELEASGGEDMSDSPPQATKFDQEKFREEIRAEIYSEVHSEICAVIKNIKDDLRDLLTNTQS</sequence>
<evidence type="ECO:0000313" key="1">
    <source>
        <dbReference type="EMBL" id="CAG8567664.1"/>
    </source>
</evidence>